<feature type="transmembrane region" description="Helical" evidence="2">
    <location>
        <begin position="216"/>
        <end position="234"/>
    </location>
</feature>
<dbReference type="Pfam" id="PF01841">
    <property type="entry name" value="Transglut_core"/>
    <property type="match status" value="1"/>
</dbReference>
<dbReference type="AlphaFoldDB" id="A0A1I2CWX7"/>
<evidence type="ECO:0000256" key="1">
    <source>
        <dbReference type="SAM" id="MobiDB-lite"/>
    </source>
</evidence>
<dbReference type="InterPro" id="IPR002931">
    <property type="entry name" value="Transglutaminase-like"/>
</dbReference>
<dbReference type="RefSeq" id="WP_093374407.1">
    <property type="nucleotide sequence ID" value="NZ_BNAN01000001.1"/>
</dbReference>
<dbReference type="InterPro" id="IPR021878">
    <property type="entry name" value="TgpA_N"/>
</dbReference>
<evidence type="ECO:0000313" key="4">
    <source>
        <dbReference type="EMBL" id="SFE72722.1"/>
    </source>
</evidence>
<feature type="transmembrane region" description="Helical" evidence="2">
    <location>
        <begin position="81"/>
        <end position="101"/>
    </location>
</feature>
<evidence type="ECO:0000256" key="2">
    <source>
        <dbReference type="SAM" id="Phobius"/>
    </source>
</evidence>
<sequence length="801" mass="84453">MIDEHTSGGGRRRIRTVTSNQRSGGALRRRLFDVGVLTLAVALAVVAVVPAYGPVAAVPLVAGALLGAAVVLVTRAWSWSPLVATALTIAVYLLVGPAVAVPDLAAARVLPSVDALVALLQGVVTAWKEMLTLEPPLGAVDNLLVVPFVMALGGTVAAGMLGTDREAAAGARAWHAQSGAGNGPGRRIQLRTFAAAAVPAVLLVAAILLGTVEAPLATVVGVAMAVLLLPWLAWRWRTWHPRRVVTLALMAAVAASSGVFAAPVLGGDEPRTVLRHDIVPPFDPRDQPSPLAAFRKFIKDEKDTELFTVHGLPENTPVRLATMDAFDGVVWNVADSGTAEGSGAFRRVGERIPTTVSGTRAEIEIEIQGLDGIWLPTVGQATGVDFAGRESRAQEAAFRFNDATGAAVLPEGLSAGDRYVLDAVVPPVPDDAALGSAQVGRIDLPDPLRVPDAVGTKAADIASSATTPALVARALEATLAQTGWFSHGIAESNDYPSLSGHGAWRINELLTATPMVGDSEQYASAMALMARHLGLPSRVVLGFVAGEDTPTTGDGGRVFRGDDIQAWVEVAYVGYGWVPYFPTPPETKTPSEEMTEEESQPQPQVVQPPPAPEDPVEPPDADTEDPDVDADEEDPETGVDYLRVVLLTAAVAIPILLLVLPPLLILAAKARRRRRRRAAPSPLARATGAWDEVVDVARDHEHELSPLATRRENARALAAAYPAAPALAIADRADAAVFAPGLPDEADVEALWTEVDVAVGAIRHGGSRWARLRGRLSVASLRERRAERKGGRKGRRRGGRR</sequence>
<feature type="transmembrane region" description="Helical" evidence="2">
    <location>
        <begin position="192"/>
        <end position="210"/>
    </location>
</feature>
<feature type="region of interest" description="Disordered" evidence="1">
    <location>
        <begin position="1"/>
        <end position="21"/>
    </location>
</feature>
<dbReference type="PANTHER" id="PTHR42736">
    <property type="entry name" value="PROTEIN-GLUTAMINE GAMMA-GLUTAMYLTRANSFERASE"/>
    <property type="match status" value="1"/>
</dbReference>
<proteinExistence type="predicted"/>
<accession>A0A1I2CWX7</accession>
<dbReference type="SMART" id="SM00460">
    <property type="entry name" value="TGc"/>
    <property type="match status" value="1"/>
</dbReference>
<keyword evidence="2" id="KW-0472">Membrane</keyword>
<dbReference type="Pfam" id="PF11992">
    <property type="entry name" value="TgpA_N"/>
    <property type="match status" value="1"/>
</dbReference>
<dbReference type="InterPro" id="IPR038765">
    <property type="entry name" value="Papain-like_cys_pep_sf"/>
</dbReference>
<dbReference type="SUPFAM" id="SSF54001">
    <property type="entry name" value="Cysteine proteinases"/>
    <property type="match status" value="1"/>
</dbReference>
<evidence type="ECO:0000313" key="5">
    <source>
        <dbReference type="Proteomes" id="UP000198520"/>
    </source>
</evidence>
<feature type="transmembrane region" description="Helical" evidence="2">
    <location>
        <begin position="55"/>
        <end position="74"/>
    </location>
</feature>
<feature type="transmembrane region" description="Helical" evidence="2">
    <location>
        <begin position="644"/>
        <end position="667"/>
    </location>
</feature>
<dbReference type="InterPro" id="IPR052901">
    <property type="entry name" value="Bact_TGase-like"/>
</dbReference>
<dbReference type="Proteomes" id="UP000198520">
    <property type="component" value="Unassembled WGS sequence"/>
</dbReference>
<protein>
    <submittedName>
        <fullName evidence="4">Transglutaminase-like superfamily protein</fullName>
    </submittedName>
</protein>
<organism evidence="4 5">
    <name type="scientific">Flavimobilis marinus</name>
    <dbReference type="NCBI Taxonomy" id="285351"/>
    <lineage>
        <taxon>Bacteria</taxon>
        <taxon>Bacillati</taxon>
        <taxon>Actinomycetota</taxon>
        <taxon>Actinomycetes</taxon>
        <taxon>Micrococcales</taxon>
        <taxon>Jonesiaceae</taxon>
        <taxon>Flavimobilis</taxon>
    </lineage>
</organism>
<reference evidence="5" key="1">
    <citation type="submission" date="2016-10" db="EMBL/GenBank/DDBJ databases">
        <authorList>
            <person name="Varghese N."/>
            <person name="Submissions S."/>
        </authorList>
    </citation>
    <scope>NUCLEOTIDE SEQUENCE [LARGE SCALE GENOMIC DNA]</scope>
    <source>
        <strain evidence="5">DSM 19083</strain>
    </source>
</reference>
<keyword evidence="5" id="KW-1185">Reference proteome</keyword>
<dbReference type="STRING" id="285351.SAMN04488035_0299"/>
<feature type="compositionally biased region" description="Acidic residues" evidence="1">
    <location>
        <begin position="614"/>
        <end position="634"/>
    </location>
</feature>
<feature type="region of interest" description="Disordered" evidence="1">
    <location>
        <begin position="584"/>
        <end position="634"/>
    </location>
</feature>
<keyword evidence="2" id="KW-1133">Transmembrane helix</keyword>
<feature type="transmembrane region" description="Helical" evidence="2">
    <location>
        <begin position="31"/>
        <end position="49"/>
    </location>
</feature>
<name>A0A1I2CWX7_9MICO</name>
<gene>
    <name evidence="4" type="ORF">SAMN04488035_0299</name>
</gene>
<feature type="transmembrane region" description="Helical" evidence="2">
    <location>
        <begin position="246"/>
        <end position="266"/>
    </location>
</feature>
<dbReference type="EMBL" id="FONZ01000001">
    <property type="protein sequence ID" value="SFE72722.1"/>
    <property type="molecule type" value="Genomic_DNA"/>
</dbReference>
<dbReference type="Gene3D" id="3.10.620.30">
    <property type="match status" value="1"/>
</dbReference>
<keyword evidence="2" id="KW-0812">Transmembrane</keyword>
<evidence type="ECO:0000259" key="3">
    <source>
        <dbReference type="SMART" id="SM00460"/>
    </source>
</evidence>
<dbReference type="PANTHER" id="PTHR42736:SF1">
    <property type="entry name" value="PROTEIN-GLUTAMINE GAMMA-GLUTAMYLTRANSFERASE"/>
    <property type="match status" value="1"/>
</dbReference>
<dbReference type="OrthoDB" id="3651060at2"/>
<feature type="domain" description="Transglutaminase-like" evidence="3">
    <location>
        <begin position="511"/>
        <end position="584"/>
    </location>
</feature>
<feature type="transmembrane region" description="Helical" evidence="2">
    <location>
        <begin position="143"/>
        <end position="162"/>
    </location>
</feature>